<evidence type="ECO:0000313" key="6">
    <source>
        <dbReference type="Proteomes" id="UP000273807"/>
    </source>
</evidence>
<name>A0A3N0BSB6_9MICC</name>
<dbReference type="Proteomes" id="UP000273807">
    <property type="component" value="Unassembled WGS sequence"/>
</dbReference>
<dbReference type="SUPFAM" id="SSF69593">
    <property type="entry name" value="Glycerol-3-phosphate (1)-acyltransferase"/>
    <property type="match status" value="1"/>
</dbReference>
<dbReference type="SMART" id="SM00563">
    <property type="entry name" value="PlsC"/>
    <property type="match status" value="1"/>
</dbReference>
<evidence type="ECO:0000256" key="3">
    <source>
        <dbReference type="SAM" id="MobiDB-lite"/>
    </source>
</evidence>
<feature type="region of interest" description="Disordered" evidence="3">
    <location>
        <begin position="196"/>
        <end position="226"/>
    </location>
</feature>
<keyword evidence="6" id="KW-1185">Reference proteome</keyword>
<keyword evidence="2 5" id="KW-0012">Acyltransferase</keyword>
<evidence type="ECO:0000259" key="4">
    <source>
        <dbReference type="SMART" id="SM00563"/>
    </source>
</evidence>
<organism evidence="5 6">
    <name type="scientific">Arthrobacter oryzae</name>
    <dbReference type="NCBI Taxonomy" id="409290"/>
    <lineage>
        <taxon>Bacteria</taxon>
        <taxon>Bacillati</taxon>
        <taxon>Actinomycetota</taxon>
        <taxon>Actinomycetes</taxon>
        <taxon>Micrococcales</taxon>
        <taxon>Micrococcaceae</taxon>
        <taxon>Arthrobacter</taxon>
    </lineage>
</organism>
<gene>
    <name evidence="5" type="ORF">D7003_15410</name>
</gene>
<dbReference type="GO" id="GO:0003841">
    <property type="term" value="F:1-acylglycerol-3-phosphate O-acyltransferase activity"/>
    <property type="evidence" value="ECO:0007669"/>
    <property type="project" value="TreeGrafter"/>
</dbReference>
<dbReference type="InterPro" id="IPR002123">
    <property type="entry name" value="Plipid/glycerol_acylTrfase"/>
</dbReference>
<dbReference type="GO" id="GO:0006654">
    <property type="term" value="P:phosphatidic acid biosynthetic process"/>
    <property type="evidence" value="ECO:0007669"/>
    <property type="project" value="TreeGrafter"/>
</dbReference>
<evidence type="ECO:0000313" key="5">
    <source>
        <dbReference type="EMBL" id="RNL51521.1"/>
    </source>
</evidence>
<dbReference type="PANTHER" id="PTHR10434:SF11">
    <property type="entry name" value="1-ACYL-SN-GLYCEROL-3-PHOSPHATE ACYLTRANSFERASE"/>
    <property type="match status" value="1"/>
</dbReference>
<proteinExistence type="predicted"/>
<keyword evidence="1 5" id="KW-0808">Transferase</keyword>
<protein>
    <submittedName>
        <fullName evidence="5">1-acyl-sn-glycerol-3-phosphate acyltransferase</fullName>
    </submittedName>
</protein>
<accession>A0A3N0BSB6</accession>
<dbReference type="EMBL" id="RBED01000126">
    <property type="protein sequence ID" value="RNL51521.1"/>
    <property type="molecule type" value="Genomic_DNA"/>
</dbReference>
<dbReference type="Pfam" id="PF01553">
    <property type="entry name" value="Acyltransferase"/>
    <property type="match status" value="1"/>
</dbReference>
<dbReference type="OrthoDB" id="9808424at2"/>
<dbReference type="GO" id="GO:0005886">
    <property type="term" value="C:plasma membrane"/>
    <property type="evidence" value="ECO:0007669"/>
    <property type="project" value="TreeGrafter"/>
</dbReference>
<evidence type="ECO:0000256" key="2">
    <source>
        <dbReference type="ARBA" id="ARBA00023315"/>
    </source>
</evidence>
<comment type="caution">
    <text evidence="5">The sequence shown here is derived from an EMBL/GenBank/DDBJ whole genome shotgun (WGS) entry which is preliminary data.</text>
</comment>
<sequence length="226" mass="23934">MGWTLDHVLYRTSVTGRANVPAAGPVIFAGNHISLLDGPVMFGAAPRAMHILVKKEMFAGFLGRVLSASGQLPVDRSGDRRALATAKSLLDAGRCVGILPEGTRGSGEAAAINNGVAWLALHTGATVVPVSILGTRIGTEHVDVVPRLRRRFHVSFGAALNISRRPGETGRVSMDRAGTEIRAALARHVQDSIERTGQPLPAADSPHERHNAVAGTPADHHLRKVQ</sequence>
<evidence type="ECO:0000256" key="1">
    <source>
        <dbReference type="ARBA" id="ARBA00022679"/>
    </source>
</evidence>
<dbReference type="PANTHER" id="PTHR10434">
    <property type="entry name" value="1-ACYL-SN-GLYCEROL-3-PHOSPHATE ACYLTRANSFERASE"/>
    <property type="match status" value="1"/>
</dbReference>
<dbReference type="AlphaFoldDB" id="A0A3N0BSB6"/>
<reference evidence="5 6" key="1">
    <citation type="submission" date="2018-10" db="EMBL/GenBank/DDBJ databases">
        <title>Genome sequencing of Arthrobacter oryzae TNB02.</title>
        <authorList>
            <person name="Cho Y.-J."/>
            <person name="Cho A."/>
            <person name="Kim O.-S."/>
        </authorList>
    </citation>
    <scope>NUCLEOTIDE SEQUENCE [LARGE SCALE GENOMIC DNA]</scope>
    <source>
        <strain evidence="5 6">TNB02</strain>
    </source>
</reference>
<dbReference type="RefSeq" id="WP_123256303.1">
    <property type="nucleotide sequence ID" value="NZ_RBED01000126.1"/>
</dbReference>
<dbReference type="CDD" id="cd07989">
    <property type="entry name" value="LPLAT_AGPAT-like"/>
    <property type="match status" value="1"/>
</dbReference>
<feature type="domain" description="Phospholipid/glycerol acyltransferase" evidence="4">
    <location>
        <begin position="26"/>
        <end position="135"/>
    </location>
</feature>